<dbReference type="GO" id="GO:0015658">
    <property type="term" value="F:branched-chain amino acid transmembrane transporter activity"/>
    <property type="evidence" value="ECO:0007669"/>
    <property type="project" value="TreeGrafter"/>
</dbReference>
<proteinExistence type="inferred from homology"/>
<keyword evidence="5" id="KW-0029">Amino-acid transport</keyword>
<comment type="caution">
    <text evidence="7">The sequence shown here is derived from an EMBL/GenBank/DDBJ whole genome shotgun (WGS) entry which is preliminary data.</text>
</comment>
<reference evidence="7" key="1">
    <citation type="journal article" date="2014" name="Int. J. Syst. Evol. Microbiol.">
        <title>Complete genome sequence of Corynebacterium casei LMG S-19264T (=DSM 44701T), isolated from a smear-ripened cheese.</title>
        <authorList>
            <consortium name="US DOE Joint Genome Institute (JGI-PGF)"/>
            <person name="Walter F."/>
            <person name="Albersmeier A."/>
            <person name="Kalinowski J."/>
            <person name="Ruckert C."/>
        </authorList>
    </citation>
    <scope>NUCLEOTIDE SEQUENCE</scope>
    <source>
        <strain evidence="7">CGMCC 1.12919</strain>
    </source>
</reference>
<dbReference type="GO" id="GO:0016887">
    <property type="term" value="F:ATP hydrolysis activity"/>
    <property type="evidence" value="ECO:0007669"/>
    <property type="project" value="InterPro"/>
</dbReference>
<dbReference type="PROSITE" id="PS00211">
    <property type="entry name" value="ABC_TRANSPORTER_1"/>
    <property type="match status" value="1"/>
</dbReference>
<dbReference type="AlphaFoldDB" id="A0A916X6Z2"/>
<dbReference type="Gene3D" id="3.40.50.300">
    <property type="entry name" value="P-loop containing nucleotide triphosphate hydrolases"/>
    <property type="match status" value="1"/>
</dbReference>
<evidence type="ECO:0000256" key="5">
    <source>
        <dbReference type="ARBA" id="ARBA00022970"/>
    </source>
</evidence>
<evidence type="ECO:0000256" key="1">
    <source>
        <dbReference type="ARBA" id="ARBA00005417"/>
    </source>
</evidence>
<evidence type="ECO:0000313" key="7">
    <source>
        <dbReference type="EMBL" id="GGC47842.1"/>
    </source>
</evidence>
<accession>A0A916X6Z2</accession>
<evidence type="ECO:0000259" key="6">
    <source>
        <dbReference type="PROSITE" id="PS50893"/>
    </source>
</evidence>
<evidence type="ECO:0000256" key="4">
    <source>
        <dbReference type="ARBA" id="ARBA00022840"/>
    </source>
</evidence>
<dbReference type="InterPro" id="IPR052156">
    <property type="entry name" value="BCAA_Transport_ATP-bd_LivF"/>
</dbReference>
<evidence type="ECO:0000313" key="8">
    <source>
        <dbReference type="Proteomes" id="UP000637002"/>
    </source>
</evidence>
<dbReference type="InterPro" id="IPR003593">
    <property type="entry name" value="AAA+_ATPase"/>
</dbReference>
<keyword evidence="8" id="KW-1185">Reference proteome</keyword>
<dbReference type="InterPro" id="IPR003439">
    <property type="entry name" value="ABC_transporter-like_ATP-bd"/>
</dbReference>
<reference evidence="7" key="2">
    <citation type="submission" date="2020-09" db="EMBL/GenBank/DDBJ databases">
        <authorList>
            <person name="Sun Q."/>
            <person name="Zhou Y."/>
        </authorList>
    </citation>
    <scope>NUCLEOTIDE SEQUENCE</scope>
    <source>
        <strain evidence="7">CGMCC 1.12919</strain>
    </source>
</reference>
<dbReference type="GO" id="GO:0005524">
    <property type="term" value="F:ATP binding"/>
    <property type="evidence" value="ECO:0007669"/>
    <property type="project" value="UniProtKB-KW"/>
</dbReference>
<dbReference type="InterPro" id="IPR017871">
    <property type="entry name" value="ABC_transporter-like_CS"/>
</dbReference>
<gene>
    <name evidence="7" type="ORF">GCM10010994_03740</name>
</gene>
<feature type="domain" description="ABC transporter" evidence="6">
    <location>
        <begin position="2"/>
        <end position="232"/>
    </location>
</feature>
<dbReference type="GO" id="GO:0015807">
    <property type="term" value="P:L-amino acid transport"/>
    <property type="evidence" value="ECO:0007669"/>
    <property type="project" value="TreeGrafter"/>
</dbReference>
<sequence length="232" mass="24600">MLTVENLKVAYGRVEAVRGVSFAVPAGQIAALIGANGAGKSSTLNALTGLVRCRGKIAEGDIRFDGLATDAIVRHGVVQVAQGRQLFPLMSVRENLELGAFLRSAADKRRRLDELMARFPLLAERAEQAAGTLSGGEQQLVAIARALMAEPRILLIDEPCLGLAPIMIRRVAAVLRDLHAAGLTILIAEQNASFATAIAEHLLVMENGRITQAGPPAAVMAHADVRRAYLGI</sequence>
<dbReference type="PROSITE" id="PS50893">
    <property type="entry name" value="ABC_TRANSPORTER_2"/>
    <property type="match status" value="1"/>
</dbReference>
<comment type="similarity">
    <text evidence="1">Belongs to the ABC transporter superfamily.</text>
</comment>
<keyword evidence="2" id="KW-0813">Transport</keyword>
<keyword evidence="4 7" id="KW-0067">ATP-binding</keyword>
<dbReference type="Pfam" id="PF00005">
    <property type="entry name" value="ABC_tran"/>
    <property type="match status" value="1"/>
</dbReference>
<keyword evidence="3" id="KW-0547">Nucleotide-binding</keyword>
<dbReference type="PANTHER" id="PTHR43820">
    <property type="entry name" value="HIGH-AFFINITY BRANCHED-CHAIN AMINO ACID TRANSPORT ATP-BINDING PROTEIN LIVF"/>
    <property type="match status" value="1"/>
</dbReference>
<dbReference type="SUPFAM" id="SSF52540">
    <property type="entry name" value="P-loop containing nucleoside triphosphate hydrolases"/>
    <property type="match status" value="1"/>
</dbReference>
<protein>
    <submittedName>
        <fullName evidence="7">ABC transporter ATP-binding protein</fullName>
    </submittedName>
</protein>
<organism evidence="7 8">
    <name type="scientific">Chelatococcus reniformis</name>
    <dbReference type="NCBI Taxonomy" id="1494448"/>
    <lineage>
        <taxon>Bacteria</taxon>
        <taxon>Pseudomonadati</taxon>
        <taxon>Pseudomonadota</taxon>
        <taxon>Alphaproteobacteria</taxon>
        <taxon>Hyphomicrobiales</taxon>
        <taxon>Chelatococcaceae</taxon>
        <taxon>Chelatococcus</taxon>
    </lineage>
</organism>
<dbReference type="PANTHER" id="PTHR43820:SF4">
    <property type="entry name" value="HIGH-AFFINITY BRANCHED-CHAIN AMINO ACID TRANSPORT ATP-BINDING PROTEIN LIVF"/>
    <property type="match status" value="1"/>
</dbReference>
<evidence type="ECO:0000256" key="3">
    <source>
        <dbReference type="ARBA" id="ARBA00022741"/>
    </source>
</evidence>
<dbReference type="Proteomes" id="UP000637002">
    <property type="component" value="Unassembled WGS sequence"/>
</dbReference>
<dbReference type="SMART" id="SM00382">
    <property type="entry name" value="AAA"/>
    <property type="match status" value="1"/>
</dbReference>
<dbReference type="CDD" id="cd03224">
    <property type="entry name" value="ABC_TM1139_LivF_branched"/>
    <property type="match status" value="1"/>
</dbReference>
<evidence type="ECO:0000256" key="2">
    <source>
        <dbReference type="ARBA" id="ARBA00022448"/>
    </source>
</evidence>
<dbReference type="InterPro" id="IPR027417">
    <property type="entry name" value="P-loop_NTPase"/>
</dbReference>
<dbReference type="EMBL" id="BMGG01000001">
    <property type="protein sequence ID" value="GGC47842.1"/>
    <property type="molecule type" value="Genomic_DNA"/>
</dbReference>
<name>A0A916X6Z2_9HYPH</name>
<dbReference type="RefSeq" id="WP_188607416.1">
    <property type="nucleotide sequence ID" value="NZ_BMGG01000001.1"/>
</dbReference>